<evidence type="ECO:0000313" key="9">
    <source>
        <dbReference type="Proteomes" id="UP000535589"/>
    </source>
</evidence>
<keyword evidence="4 7" id="KW-1133">Transmembrane helix</keyword>
<feature type="transmembrane region" description="Helical" evidence="7">
    <location>
        <begin position="256"/>
        <end position="278"/>
    </location>
</feature>
<feature type="compositionally biased region" description="Low complexity" evidence="6">
    <location>
        <begin position="1"/>
        <end position="20"/>
    </location>
</feature>
<dbReference type="InterPro" id="IPR050367">
    <property type="entry name" value="APC_superfamily"/>
</dbReference>
<evidence type="ECO:0000256" key="6">
    <source>
        <dbReference type="SAM" id="MobiDB-lite"/>
    </source>
</evidence>
<feature type="transmembrane region" description="Helical" evidence="7">
    <location>
        <begin position="406"/>
        <end position="427"/>
    </location>
</feature>
<feature type="transmembrane region" description="Helical" evidence="7">
    <location>
        <begin position="42"/>
        <end position="67"/>
    </location>
</feature>
<dbReference type="InterPro" id="IPR002293">
    <property type="entry name" value="AA/rel_permease1"/>
</dbReference>
<evidence type="ECO:0000256" key="3">
    <source>
        <dbReference type="ARBA" id="ARBA00022692"/>
    </source>
</evidence>
<dbReference type="GO" id="GO:0022857">
    <property type="term" value="F:transmembrane transporter activity"/>
    <property type="evidence" value="ECO:0007669"/>
    <property type="project" value="InterPro"/>
</dbReference>
<dbReference type="GO" id="GO:0005886">
    <property type="term" value="C:plasma membrane"/>
    <property type="evidence" value="ECO:0007669"/>
    <property type="project" value="UniProtKB-SubCell"/>
</dbReference>
<evidence type="ECO:0000256" key="4">
    <source>
        <dbReference type="ARBA" id="ARBA00022989"/>
    </source>
</evidence>
<feature type="transmembrane region" description="Helical" evidence="7">
    <location>
        <begin position="348"/>
        <end position="368"/>
    </location>
</feature>
<dbReference type="Pfam" id="PF13520">
    <property type="entry name" value="AA_permease_2"/>
    <property type="match status" value="1"/>
</dbReference>
<dbReference type="RefSeq" id="WP_168836491.1">
    <property type="nucleotide sequence ID" value="NZ_JABAIK010000009.1"/>
</dbReference>
<protein>
    <submittedName>
        <fullName evidence="8">Amino acid permease</fullName>
    </submittedName>
</protein>
<keyword evidence="5 7" id="KW-0472">Membrane</keyword>
<dbReference type="Gene3D" id="1.20.1740.10">
    <property type="entry name" value="Amino acid/polyamine transporter I"/>
    <property type="match status" value="1"/>
</dbReference>
<dbReference type="Proteomes" id="UP000535589">
    <property type="component" value="Unassembled WGS sequence"/>
</dbReference>
<feature type="transmembrane region" description="Helical" evidence="7">
    <location>
        <begin position="217"/>
        <end position="235"/>
    </location>
</feature>
<proteinExistence type="predicted"/>
<reference evidence="8 9" key="1">
    <citation type="submission" date="2020-04" db="EMBL/GenBank/DDBJ databases">
        <title>Vibrio sp. SM6, a novel species isolated from seawater.</title>
        <authorList>
            <person name="Wang X."/>
        </authorList>
    </citation>
    <scope>NUCLEOTIDE SEQUENCE [LARGE SCALE GENOMIC DNA]</scope>
    <source>
        <strain evidence="8 9">SM6</strain>
    </source>
</reference>
<feature type="region of interest" description="Disordered" evidence="6">
    <location>
        <begin position="1"/>
        <end position="21"/>
    </location>
</feature>
<dbReference type="PIRSF" id="PIRSF006060">
    <property type="entry name" value="AA_transporter"/>
    <property type="match status" value="1"/>
</dbReference>
<keyword evidence="3 7" id="KW-0812">Transmembrane</keyword>
<dbReference type="PANTHER" id="PTHR42770">
    <property type="entry name" value="AMINO ACID TRANSPORTER-RELATED"/>
    <property type="match status" value="1"/>
</dbReference>
<evidence type="ECO:0000256" key="5">
    <source>
        <dbReference type="ARBA" id="ARBA00023136"/>
    </source>
</evidence>
<organism evidence="8 9">
    <name type="scientific">Vibrio agarilyticus</name>
    <dbReference type="NCBI Taxonomy" id="2726741"/>
    <lineage>
        <taxon>Bacteria</taxon>
        <taxon>Pseudomonadati</taxon>
        <taxon>Pseudomonadota</taxon>
        <taxon>Gammaproteobacteria</taxon>
        <taxon>Vibrionales</taxon>
        <taxon>Vibrionaceae</taxon>
        <taxon>Vibrio</taxon>
    </lineage>
</organism>
<dbReference type="PANTHER" id="PTHR42770:SF11">
    <property type="entry name" value="INNER MEMBRANE TRANSPORT PROTEIN YBAT"/>
    <property type="match status" value="1"/>
</dbReference>
<feature type="transmembrane region" description="Helical" evidence="7">
    <location>
        <begin position="298"/>
        <end position="327"/>
    </location>
</feature>
<feature type="transmembrane region" description="Helical" evidence="7">
    <location>
        <begin position="433"/>
        <end position="449"/>
    </location>
</feature>
<comment type="caution">
    <text evidence="8">The sequence shown here is derived from an EMBL/GenBank/DDBJ whole genome shotgun (WGS) entry which is preliminary data.</text>
</comment>
<dbReference type="EMBL" id="JABAIK010000009">
    <property type="protein sequence ID" value="NLS13406.1"/>
    <property type="molecule type" value="Genomic_DNA"/>
</dbReference>
<feature type="transmembrane region" description="Helical" evidence="7">
    <location>
        <begin position="155"/>
        <end position="175"/>
    </location>
</feature>
<keyword evidence="2" id="KW-1003">Cell membrane</keyword>
<feature type="transmembrane region" description="Helical" evidence="7">
    <location>
        <begin position="187"/>
        <end position="205"/>
    </location>
</feature>
<comment type="subcellular location">
    <subcellularLocation>
        <location evidence="1">Cell membrane</location>
        <topology evidence="1">Multi-pass membrane protein</topology>
    </subcellularLocation>
</comment>
<accession>A0A7X8YHF1</accession>
<evidence type="ECO:0000256" key="1">
    <source>
        <dbReference type="ARBA" id="ARBA00004651"/>
    </source>
</evidence>
<dbReference type="AlphaFoldDB" id="A0A7X8YHF1"/>
<name>A0A7X8YHF1_9VIBR</name>
<evidence type="ECO:0000313" key="8">
    <source>
        <dbReference type="EMBL" id="NLS13406.1"/>
    </source>
</evidence>
<sequence>MSSEKGPSENGSSNSSSPHSRTNVARSKLQHAFHRKPHSMNVWSVAALGIGSMVGAGVFALLGQIAFNVGGNAWIIFIIAGIAALFSGYAYSRMSAQFPSRGGVIDFFMIGVPFSKLARSLSTLYLITLILTIAMVCKAFGAYSARFINESGQPFWIDVFASLSLVGLLLVNLLGAKVVGRVETTLVGIKLIILAIFIVAGVMTLDIGKLENHPPLRANAIFSSVGLAFFAYAGFGMMANASEDIDKPSVSMPRAFMLAIGSVMALYIILSLVVLGNVTPRELLLYADTAVAQAAKPVLGNFGFTLVLMAALFATASATMANLFSALNVSNSMGESHVLPKIFSPKTPTSSTIGFYILMIFVLLLINLFDLSVIANIASAGFLACYLGVFFACWNKRHECDANPTALIIGFVLMLIIFTTFIAELVLTKQWDQCLILLVAFIVSAGFGWREPTSDIPK</sequence>
<feature type="transmembrane region" description="Helical" evidence="7">
    <location>
        <begin position="73"/>
        <end position="91"/>
    </location>
</feature>
<keyword evidence="9" id="KW-1185">Reference proteome</keyword>
<feature type="transmembrane region" description="Helical" evidence="7">
    <location>
        <begin position="374"/>
        <end position="394"/>
    </location>
</feature>
<evidence type="ECO:0000256" key="7">
    <source>
        <dbReference type="SAM" id="Phobius"/>
    </source>
</evidence>
<feature type="transmembrane region" description="Helical" evidence="7">
    <location>
        <begin position="124"/>
        <end position="143"/>
    </location>
</feature>
<evidence type="ECO:0000256" key="2">
    <source>
        <dbReference type="ARBA" id="ARBA00022475"/>
    </source>
</evidence>
<gene>
    <name evidence="8" type="ORF">HGP28_10925</name>
</gene>